<dbReference type="EMBL" id="JAGGJA010000010">
    <property type="protein sequence ID" value="MCW9708153.1"/>
    <property type="molecule type" value="Genomic_DNA"/>
</dbReference>
<keyword evidence="3" id="KW-1185">Reference proteome</keyword>
<evidence type="ECO:0000313" key="3">
    <source>
        <dbReference type="Proteomes" id="UP001207918"/>
    </source>
</evidence>
<dbReference type="RefSeq" id="WP_265766939.1">
    <property type="nucleotide sequence ID" value="NZ_JAGGJA010000010.1"/>
</dbReference>
<reference evidence="2 3" key="1">
    <citation type="submission" date="2021-03" db="EMBL/GenBank/DDBJ databases">
        <title>Aliifodinibius sp. nov., a new bacterium isolated from saline soil.</title>
        <authorList>
            <person name="Galisteo C."/>
            <person name="De La Haba R."/>
            <person name="Sanchez-Porro C."/>
            <person name="Ventosa A."/>
        </authorList>
    </citation>
    <scope>NUCLEOTIDE SEQUENCE [LARGE SCALE GENOMIC DNA]</scope>
    <source>
        <strain evidence="2 3">1BSP15-2V2</strain>
    </source>
</reference>
<evidence type="ECO:0000313" key="2">
    <source>
        <dbReference type="EMBL" id="MCW9708153.1"/>
    </source>
</evidence>
<comment type="caution">
    <text evidence="2">The sequence shown here is derived from an EMBL/GenBank/DDBJ whole genome shotgun (WGS) entry which is preliminary data.</text>
</comment>
<gene>
    <name evidence="2" type="ORF">J6I44_14910</name>
</gene>
<sequence length="197" mass="22608">MIIERSLTFIQEQLDFYLKQQAGDNDNTDKVVLGNVVEQNGEVGIESDSVGITLVNIEEEKVRKAQKPHLKQENGYRKYNPEIQLNLFLLFVARFGKYDEALKAISHVIRFFQSRNVFDRTTYPSLDPSLDRLVFDLQTMSFEQMNHLWGALGAKHMPSVLYKVRALIVEDEEIKGDVLPIKEINIEGEKKSGYGTL</sequence>
<protein>
    <submittedName>
        <fullName evidence="2">DUF4255 domain-containing protein</fullName>
    </submittedName>
</protein>
<organism evidence="2 3">
    <name type="scientific">Fodinibius salsisoli</name>
    <dbReference type="NCBI Taxonomy" id="2820877"/>
    <lineage>
        <taxon>Bacteria</taxon>
        <taxon>Pseudomonadati</taxon>
        <taxon>Balneolota</taxon>
        <taxon>Balneolia</taxon>
        <taxon>Balneolales</taxon>
        <taxon>Balneolaceae</taxon>
        <taxon>Fodinibius</taxon>
    </lineage>
</organism>
<dbReference type="InterPro" id="IPR025351">
    <property type="entry name" value="Pvc16_N"/>
</dbReference>
<dbReference type="Proteomes" id="UP001207918">
    <property type="component" value="Unassembled WGS sequence"/>
</dbReference>
<accession>A0ABT3PQK5</accession>
<proteinExistence type="predicted"/>
<evidence type="ECO:0000259" key="1">
    <source>
        <dbReference type="Pfam" id="PF14065"/>
    </source>
</evidence>
<feature type="domain" description="Pvc16 N-terminal" evidence="1">
    <location>
        <begin position="10"/>
        <end position="182"/>
    </location>
</feature>
<name>A0ABT3PQK5_9BACT</name>
<dbReference type="Pfam" id="PF14065">
    <property type="entry name" value="Pvc16_N"/>
    <property type="match status" value="1"/>
</dbReference>